<evidence type="ECO:0000256" key="4">
    <source>
        <dbReference type="ARBA" id="ARBA00023136"/>
    </source>
</evidence>
<dbReference type="AlphaFoldDB" id="A0A1G1YG67"/>
<organism evidence="8 9">
    <name type="scientific">Candidatus Buchananbacteria bacterium RIFCSPHIGHO2_02_FULL_56_16</name>
    <dbReference type="NCBI Taxonomy" id="1797542"/>
    <lineage>
        <taxon>Bacteria</taxon>
        <taxon>Candidatus Buchananiibacteriota</taxon>
    </lineage>
</organism>
<accession>A0A1G1YG67</accession>
<protein>
    <recommendedName>
        <fullName evidence="7">O-antigen ligase-related domain-containing protein</fullName>
    </recommendedName>
</protein>
<feature type="transmembrane region" description="Helical" evidence="6">
    <location>
        <begin position="465"/>
        <end position="482"/>
    </location>
</feature>
<evidence type="ECO:0000256" key="6">
    <source>
        <dbReference type="SAM" id="Phobius"/>
    </source>
</evidence>
<dbReference type="Gene3D" id="1.25.40.10">
    <property type="entry name" value="Tetratricopeptide repeat domain"/>
    <property type="match status" value="2"/>
</dbReference>
<feature type="transmembrane region" description="Helical" evidence="6">
    <location>
        <begin position="105"/>
        <end position="121"/>
    </location>
</feature>
<feature type="domain" description="O-antigen ligase-related" evidence="7">
    <location>
        <begin position="281"/>
        <end position="442"/>
    </location>
</feature>
<evidence type="ECO:0000259" key="7">
    <source>
        <dbReference type="Pfam" id="PF04932"/>
    </source>
</evidence>
<evidence type="ECO:0000256" key="1">
    <source>
        <dbReference type="ARBA" id="ARBA00004141"/>
    </source>
</evidence>
<evidence type="ECO:0000313" key="9">
    <source>
        <dbReference type="Proteomes" id="UP000177310"/>
    </source>
</evidence>
<evidence type="ECO:0000313" key="8">
    <source>
        <dbReference type="EMBL" id="OGY51234.1"/>
    </source>
</evidence>
<keyword evidence="3 6" id="KW-1133">Transmembrane helix</keyword>
<feature type="transmembrane region" description="Helical" evidence="6">
    <location>
        <begin position="73"/>
        <end position="93"/>
    </location>
</feature>
<feature type="transmembrane region" description="Helical" evidence="6">
    <location>
        <begin position="295"/>
        <end position="314"/>
    </location>
</feature>
<dbReference type="Pfam" id="PF13432">
    <property type="entry name" value="TPR_16"/>
    <property type="match status" value="1"/>
</dbReference>
<dbReference type="SMART" id="SM00028">
    <property type="entry name" value="TPR"/>
    <property type="match status" value="3"/>
</dbReference>
<feature type="transmembrane region" description="Helical" evidence="6">
    <location>
        <begin position="244"/>
        <end position="265"/>
    </location>
</feature>
<sequence>MNQQRITRTLLNIIWLSMLLILFLPLIMHSRFFFPFIVPRNVAFRVIVEIAFAAYLVLAYLEPSYRPKMHRLAWAVLAFLGVSFLAALVGLNFNRSFWGNYERMSGLFHQLHLVLYFFVLYNTFKRHEAWHSLLTFSIFTSSLMSLLGFAQWLQIPFLLASSGGERISGSVGNATFFATYLLFNLFFLLYFWAKERRFDLKLFALSYLVFDGYMVVAALLNRAAGSADWGAFNWLKAPLLNHAIQYPKLMIPFAVLQILIFAVWFYRHRPQLVRILISALFMFEFFIFFNTQTRGALISFLVSLLFLAIVGLFLPKLPKPVKATSAVLLLVTMAIPVLLVAAKDSPLVRQNTTLSRLATISRSDVTTESRLAAWQASWQGWSETPRSLLIGYGPENYYYAFNKNFPAKIFRDAGSQIWFDRAHNIIFDVGVTTGLAGLAAYLAILGLMVVYLVTIFRRDGSVSESWLFIGFLVAYFIQNFFVFDTLSSEILFYLLIGYVSYRWLDRQKPDDGREEDRAAPAAHANWYVLAPPLAAVMLVGGLLVNVQTLRANNYIYKALTEKGSVDQSVKYLKRAIHESVTGKSEAQAQLATYVLGLRGKPNVSAERLRQFTDYVIDEFRQSKKEEPKNVRNHLYLASVYDGTVSFYPGSIESRLKQSIAVLKEAIPLSPTRPQIYFELGQAYVLLDDLEQAARYFQQGVDQAPWVGDSQWVMLTVGVLTNNQTVIDRQLEIIGGMKWKPPPSHYQKAIDVATRVKNYPFALELYSKLIALEPSRAGHWSGLAAVYAKIGDNERARTAAAEAVAADPSFAAEAKKFLELLDKGDLLEK</sequence>
<dbReference type="Pfam" id="PF04932">
    <property type="entry name" value="Wzy_C"/>
    <property type="match status" value="1"/>
</dbReference>
<keyword evidence="2 6" id="KW-0812">Transmembrane</keyword>
<feature type="transmembrane region" description="Helical" evidence="6">
    <location>
        <begin position="12"/>
        <end position="30"/>
    </location>
</feature>
<feature type="transmembrane region" description="Helical" evidence="6">
    <location>
        <begin position="42"/>
        <end position="61"/>
    </location>
</feature>
<feature type="transmembrane region" description="Helical" evidence="6">
    <location>
        <begin position="174"/>
        <end position="193"/>
    </location>
</feature>
<name>A0A1G1YG67_9BACT</name>
<keyword evidence="4 6" id="KW-0472">Membrane</keyword>
<dbReference type="Proteomes" id="UP000177310">
    <property type="component" value="Unassembled WGS sequence"/>
</dbReference>
<dbReference type="InterPro" id="IPR011990">
    <property type="entry name" value="TPR-like_helical_dom_sf"/>
</dbReference>
<reference evidence="8 9" key="1">
    <citation type="journal article" date="2016" name="Nat. Commun.">
        <title>Thousands of microbial genomes shed light on interconnected biogeochemical processes in an aquifer system.</title>
        <authorList>
            <person name="Anantharaman K."/>
            <person name="Brown C.T."/>
            <person name="Hug L.A."/>
            <person name="Sharon I."/>
            <person name="Castelle C.J."/>
            <person name="Probst A.J."/>
            <person name="Thomas B.C."/>
            <person name="Singh A."/>
            <person name="Wilkins M.J."/>
            <person name="Karaoz U."/>
            <person name="Brodie E.L."/>
            <person name="Williams K.H."/>
            <person name="Hubbard S.S."/>
            <person name="Banfield J.F."/>
        </authorList>
    </citation>
    <scope>NUCLEOTIDE SEQUENCE [LARGE SCALE GENOMIC DNA]</scope>
</reference>
<feature type="transmembrane region" description="Helical" evidence="6">
    <location>
        <begin position="488"/>
        <end position="504"/>
    </location>
</feature>
<dbReference type="InterPro" id="IPR019734">
    <property type="entry name" value="TPR_rpt"/>
</dbReference>
<dbReference type="SUPFAM" id="SSF48452">
    <property type="entry name" value="TPR-like"/>
    <property type="match status" value="1"/>
</dbReference>
<feature type="transmembrane region" description="Helical" evidence="6">
    <location>
        <begin position="425"/>
        <end position="453"/>
    </location>
</feature>
<gene>
    <name evidence="8" type="ORF">A3J59_02645</name>
</gene>
<feature type="transmembrane region" description="Helical" evidence="6">
    <location>
        <begin position="133"/>
        <end position="154"/>
    </location>
</feature>
<dbReference type="PANTHER" id="PTHR37422">
    <property type="entry name" value="TEICHURONIC ACID BIOSYNTHESIS PROTEIN TUAE"/>
    <property type="match status" value="1"/>
</dbReference>
<comment type="subcellular location">
    <subcellularLocation>
        <location evidence="1">Membrane</location>
        <topology evidence="1">Multi-pass membrane protein</topology>
    </subcellularLocation>
</comment>
<comment type="caution">
    <text evidence="8">The sequence shown here is derived from an EMBL/GenBank/DDBJ whole genome shotgun (WGS) entry which is preliminary data.</text>
</comment>
<keyword evidence="5" id="KW-0802">TPR repeat</keyword>
<evidence type="ECO:0000256" key="2">
    <source>
        <dbReference type="ARBA" id="ARBA00022692"/>
    </source>
</evidence>
<feature type="repeat" description="TPR" evidence="5">
    <location>
        <begin position="673"/>
        <end position="706"/>
    </location>
</feature>
<dbReference type="InterPro" id="IPR007016">
    <property type="entry name" value="O-antigen_ligase-rel_domated"/>
</dbReference>
<evidence type="ECO:0000256" key="5">
    <source>
        <dbReference type="PROSITE-ProRule" id="PRU00339"/>
    </source>
</evidence>
<feature type="transmembrane region" description="Helical" evidence="6">
    <location>
        <begin position="205"/>
        <end position="224"/>
    </location>
</feature>
<proteinExistence type="predicted"/>
<dbReference type="STRING" id="1797542.A3J59_02645"/>
<dbReference type="GO" id="GO:0016020">
    <property type="term" value="C:membrane"/>
    <property type="evidence" value="ECO:0007669"/>
    <property type="project" value="UniProtKB-SubCell"/>
</dbReference>
<feature type="transmembrane region" description="Helical" evidence="6">
    <location>
        <begin position="524"/>
        <end position="544"/>
    </location>
</feature>
<dbReference type="InterPro" id="IPR051533">
    <property type="entry name" value="WaaL-like"/>
</dbReference>
<dbReference type="PROSITE" id="PS50005">
    <property type="entry name" value="TPR"/>
    <property type="match status" value="1"/>
</dbReference>
<feature type="transmembrane region" description="Helical" evidence="6">
    <location>
        <begin position="326"/>
        <end position="342"/>
    </location>
</feature>
<evidence type="ECO:0000256" key="3">
    <source>
        <dbReference type="ARBA" id="ARBA00022989"/>
    </source>
</evidence>
<dbReference type="Pfam" id="PF13181">
    <property type="entry name" value="TPR_8"/>
    <property type="match status" value="1"/>
</dbReference>
<dbReference type="EMBL" id="MHIL01000021">
    <property type="protein sequence ID" value="OGY51234.1"/>
    <property type="molecule type" value="Genomic_DNA"/>
</dbReference>
<dbReference type="PANTHER" id="PTHR37422:SF13">
    <property type="entry name" value="LIPOPOLYSACCHARIDE BIOSYNTHESIS PROTEIN PA4999-RELATED"/>
    <property type="match status" value="1"/>
</dbReference>